<keyword evidence="1 5" id="KW-0808">Transferase</keyword>
<comment type="caution">
    <text evidence="5">The sequence shown here is derived from an EMBL/GenBank/DDBJ whole genome shotgun (WGS) entry which is preliminary data.</text>
</comment>
<dbReference type="PANTHER" id="PTHR46401:SF2">
    <property type="entry name" value="GLYCOSYLTRANSFERASE WBBK-RELATED"/>
    <property type="match status" value="1"/>
</dbReference>
<dbReference type="AlphaFoldDB" id="A0A1U7N6Z2"/>
<keyword evidence="6" id="KW-1185">Reference proteome</keyword>
<feature type="coiled-coil region" evidence="2">
    <location>
        <begin position="968"/>
        <end position="1002"/>
    </location>
</feature>
<dbReference type="EMBL" id="MKZS01000001">
    <property type="protein sequence ID" value="OLT61720.1"/>
    <property type="molecule type" value="Genomic_DNA"/>
</dbReference>
<dbReference type="RefSeq" id="WP_075903080.1">
    <property type="nucleotide sequence ID" value="NZ_MKZS01000001.1"/>
</dbReference>
<accession>A0A1U7N6Z2</accession>
<dbReference type="Proteomes" id="UP000186657">
    <property type="component" value="Unassembled WGS sequence"/>
</dbReference>
<dbReference type="PANTHER" id="PTHR46401">
    <property type="entry name" value="GLYCOSYLTRANSFERASE WBBK-RELATED"/>
    <property type="match status" value="1"/>
</dbReference>
<reference evidence="5 6" key="1">
    <citation type="submission" date="2016-10" db="EMBL/GenBank/DDBJ databases">
        <title>Comparative genomics uncovers the prolific and rare metabolic potential of the cyanobacterial genus Moorea.</title>
        <authorList>
            <person name="Leao T."/>
            <person name="Castelao G."/>
            <person name="Korobeynikov A."/>
            <person name="Monroe E.A."/>
            <person name="Podell S."/>
            <person name="Glukhov E."/>
            <person name="Allen E."/>
            <person name="Gerwick W.H."/>
            <person name="Gerwick L."/>
        </authorList>
    </citation>
    <scope>NUCLEOTIDE SEQUENCE [LARGE SCALE GENOMIC DNA]</scope>
    <source>
        <strain evidence="5 6">PNG5-198</strain>
    </source>
</reference>
<dbReference type="InterPro" id="IPR001296">
    <property type="entry name" value="Glyco_trans_1"/>
</dbReference>
<proteinExistence type="predicted"/>
<dbReference type="GO" id="GO:0016757">
    <property type="term" value="F:glycosyltransferase activity"/>
    <property type="evidence" value="ECO:0007669"/>
    <property type="project" value="InterPro"/>
</dbReference>
<evidence type="ECO:0000313" key="6">
    <source>
        <dbReference type="Proteomes" id="UP000186657"/>
    </source>
</evidence>
<keyword evidence="2" id="KW-0175">Coiled coil</keyword>
<evidence type="ECO:0000256" key="2">
    <source>
        <dbReference type="SAM" id="Coils"/>
    </source>
</evidence>
<dbReference type="Gene3D" id="3.40.50.2000">
    <property type="entry name" value="Glycogen Phosphorylase B"/>
    <property type="match status" value="2"/>
</dbReference>
<keyword evidence="3" id="KW-1133">Transmembrane helix</keyword>
<feature type="transmembrane region" description="Helical" evidence="3">
    <location>
        <begin position="1091"/>
        <end position="1109"/>
    </location>
</feature>
<evidence type="ECO:0000259" key="4">
    <source>
        <dbReference type="Pfam" id="PF00534"/>
    </source>
</evidence>
<feature type="domain" description="Glycosyl transferase family 1" evidence="4">
    <location>
        <begin position="739"/>
        <end position="897"/>
    </location>
</feature>
<evidence type="ECO:0000313" key="5">
    <source>
        <dbReference type="EMBL" id="OLT61720.1"/>
    </source>
</evidence>
<keyword evidence="3" id="KW-0472">Membrane</keyword>
<name>A0A1U7N6Z2_9CYAN</name>
<evidence type="ECO:0000256" key="3">
    <source>
        <dbReference type="SAM" id="Phobius"/>
    </source>
</evidence>
<feature type="transmembrane region" description="Helical" evidence="3">
    <location>
        <begin position="1017"/>
        <end position="1038"/>
    </location>
</feature>
<dbReference type="SUPFAM" id="SSF53756">
    <property type="entry name" value="UDP-Glycosyltransferase/glycogen phosphorylase"/>
    <property type="match status" value="1"/>
</dbReference>
<evidence type="ECO:0000256" key="1">
    <source>
        <dbReference type="ARBA" id="ARBA00022679"/>
    </source>
</evidence>
<protein>
    <submittedName>
        <fullName evidence="5">Glycosyl transferase family 1</fullName>
    </submittedName>
</protein>
<sequence>MPSNRSGSELDYVIPPEIKDDDFYKAIQRIAQEEDIKTVLEIGSSSGAGSTEAFVKGLRENPSNPVLFCMEVSKPRFTELRERYRQDSFVKCYNISSISLEQFPREDEVREFYHAHRTPLNNYPLEQVLGWLRQDIDYVREMGTSGDGIETIKQENQIEYFDLVLIDGSEFTGEVELDQVYGAKYILLDDICTYKNYTNHHRLLRDKNYKLIEQNASVRNGYSIFAKAGSHHSVGKSGQASTPLPIHFFTIVLNGEPFLRYHIDVFSKLPFPWHWHIIEGVAQLKHDTAWSLATGGHVSDEIHHNGRSIDGTTEYLDQLMERYPDQITVYRKPDGVFWEGKREMVNAPLENIQQECLLWQVDVDELWTTEQICKARQMFIDQPDKTAAFFWCSYFVGENLIVSSRNCYTQNPKQEWLRLWRFKPGAFWAAHEPPRLVQPSSTNQSNQSNNHEQDIASINPFLHRETEAQGLVFQHFAYVTPQQLQFKESYYGYQNALAEWQALQQQSEFPVFLRQHLSWVKDETLVEPADICGIVPIAQKEPDGEKWQFLQLEEFQQQTMKIERPFPQIVVDGVFFQFFPNSGISQVWKSLLEVWATNGFGNHVIVLDRAGTAPRIPGIRYRPIRAYDYNKTGADADLLQEICDEKGTDLFISSYYTAPLSTPSVFMAYDMIPEVIGANLNEAGWKEKHYGILHASRYITISESTARDLIKFFPHISRSKVTVAHCGIKKVFSPASDDDINEFKTEFNVTKPYLLLVGERTGVNGYKNAIFLFRALSKLVDKEEFGVICVGGRPELEPELAALAAGITTQVLPLSDEDLKVAYSGAIALVVPSLYEGFGLPVTEAMVCGCPVITCRHSSLPEAAGEAALYVDQSNLYELIDALYKVQNPEVRKQLIADGFEHANKFSWSKMADTVAEVLVETAKTIKNETTGIGSPLWGEFRKLQAQIQQKLPPSPSLIQVQPTQLQSGDLEEQLRYAEAQLQQKQRELQEAGSTLAAMQSNQFWKLRSGWFRLKPLLVPLVSLILGINLLLLSTAMYADRTLLQLISFVSPVQGNLFFSLGGSLLSIALMLGMVGYLGYMKPQVLRRVRIVMGSGGLALIGLTVLQNINLL</sequence>
<keyword evidence="3" id="KW-0812">Transmembrane</keyword>
<dbReference type="CDD" id="cd03809">
    <property type="entry name" value="GT4_MtfB-like"/>
    <property type="match status" value="1"/>
</dbReference>
<gene>
    <name evidence="5" type="ORF">BJP37_24540</name>
</gene>
<dbReference type="GO" id="GO:0009103">
    <property type="term" value="P:lipopolysaccharide biosynthetic process"/>
    <property type="evidence" value="ECO:0007669"/>
    <property type="project" value="TreeGrafter"/>
</dbReference>
<organism evidence="5 6">
    <name type="scientific">Moorena bouillonii PNG</name>
    <dbReference type="NCBI Taxonomy" id="568701"/>
    <lineage>
        <taxon>Bacteria</taxon>
        <taxon>Bacillati</taxon>
        <taxon>Cyanobacteriota</taxon>
        <taxon>Cyanophyceae</taxon>
        <taxon>Coleofasciculales</taxon>
        <taxon>Coleofasciculaceae</taxon>
        <taxon>Moorena</taxon>
    </lineage>
</organism>
<dbReference type="Pfam" id="PF00534">
    <property type="entry name" value="Glycos_transf_1"/>
    <property type="match status" value="1"/>
</dbReference>
<feature type="transmembrane region" description="Helical" evidence="3">
    <location>
        <begin position="1058"/>
        <end position="1079"/>
    </location>
</feature>